<reference evidence="2 3" key="1">
    <citation type="submission" date="2024-05" db="EMBL/GenBank/DDBJ databases">
        <title>Genetic variation in Jamaican populations of the coffee berry borer (Hypothenemus hampei).</title>
        <authorList>
            <person name="Errbii M."/>
            <person name="Myrie A."/>
        </authorList>
    </citation>
    <scope>NUCLEOTIDE SEQUENCE [LARGE SCALE GENOMIC DNA]</scope>
    <source>
        <strain evidence="2">JA-Hopewell-2020-01-JO</strain>
        <tissue evidence="2">Whole body</tissue>
    </source>
</reference>
<dbReference type="EMBL" id="JBDJPC010000015">
    <property type="protein sequence ID" value="KAL1488269.1"/>
    <property type="molecule type" value="Genomic_DNA"/>
</dbReference>
<keyword evidence="3" id="KW-1185">Reference proteome</keyword>
<gene>
    <name evidence="2" type="ORF">ABEB36_015223</name>
</gene>
<dbReference type="AlphaFoldDB" id="A0ABD1E3H5"/>
<feature type="chain" id="PRO_5044764013" evidence="1">
    <location>
        <begin position="19"/>
        <end position="120"/>
    </location>
</feature>
<sequence length="120" mass="13909">MLINPINIINLLLLTFNAQNMPNTPTNEKERTIAKEIEDIITRASNDISWKFETQDSLEFDNPLEEHEARIIEDEGDIRRYLDDNDFSPDTLCAPGNESLSFEYKKKAVDFCVDHYNLVT</sequence>
<keyword evidence="1" id="KW-0732">Signal</keyword>
<evidence type="ECO:0000313" key="3">
    <source>
        <dbReference type="Proteomes" id="UP001566132"/>
    </source>
</evidence>
<proteinExistence type="predicted"/>
<dbReference type="Proteomes" id="UP001566132">
    <property type="component" value="Unassembled WGS sequence"/>
</dbReference>
<name>A0ABD1E3H5_HYPHA</name>
<feature type="signal peptide" evidence="1">
    <location>
        <begin position="1"/>
        <end position="18"/>
    </location>
</feature>
<evidence type="ECO:0000256" key="1">
    <source>
        <dbReference type="SAM" id="SignalP"/>
    </source>
</evidence>
<organism evidence="2 3">
    <name type="scientific">Hypothenemus hampei</name>
    <name type="common">Coffee berry borer</name>
    <dbReference type="NCBI Taxonomy" id="57062"/>
    <lineage>
        <taxon>Eukaryota</taxon>
        <taxon>Metazoa</taxon>
        <taxon>Ecdysozoa</taxon>
        <taxon>Arthropoda</taxon>
        <taxon>Hexapoda</taxon>
        <taxon>Insecta</taxon>
        <taxon>Pterygota</taxon>
        <taxon>Neoptera</taxon>
        <taxon>Endopterygota</taxon>
        <taxon>Coleoptera</taxon>
        <taxon>Polyphaga</taxon>
        <taxon>Cucujiformia</taxon>
        <taxon>Curculionidae</taxon>
        <taxon>Scolytinae</taxon>
        <taxon>Hypothenemus</taxon>
    </lineage>
</organism>
<accession>A0ABD1E3H5</accession>
<comment type="caution">
    <text evidence="2">The sequence shown here is derived from an EMBL/GenBank/DDBJ whole genome shotgun (WGS) entry which is preliminary data.</text>
</comment>
<evidence type="ECO:0000313" key="2">
    <source>
        <dbReference type="EMBL" id="KAL1488269.1"/>
    </source>
</evidence>
<protein>
    <submittedName>
        <fullName evidence="2">Uncharacterized protein</fullName>
    </submittedName>
</protein>